<dbReference type="PANTHER" id="PTHR22997">
    <property type="entry name" value="PIH1 DOMAIN-CONTAINING PROTEIN 1"/>
    <property type="match status" value="1"/>
</dbReference>
<feature type="compositionally biased region" description="Basic residues" evidence="4">
    <location>
        <begin position="469"/>
        <end position="481"/>
    </location>
</feature>
<dbReference type="InterPro" id="IPR050734">
    <property type="entry name" value="PIH1/Kintoun_subfamily"/>
</dbReference>
<organism evidence="7 8">
    <name type="scientific">Schistosoma japonicum</name>
    <name type="common">Blood fluke</name>
    <dbReference type="NCBI Taxonomy" id="6182"/>
    <lineage>
        <taxon>Eukaryota</taxon>
        <taxon>Metazoa</taxon>
        <taxon>Spiralia</taxon>
        <taxon>Lophotrochozoa</taxon>
        <taxon>Platyhelminthes</taxon>
        <taxon>Trematoda</taxon>
        <taxon>Digenea</taxon>
        <taxon>Strigeidida</taxon>
        <taxon>Schistosomatoidea</taxon>
        <taxon>Schistosomatidae</taxon>
        <taxon>Schistosoma</taxon>
    </lineage>
</organism>
<feature type="domain" description="PIH1 N-terminal" evidence="5">
    <location>
        <begin position="99"/>
        <end position="194"/>
    </location>
</feature>
<comment type="function">
    <text evidence="3">Required for cytoplasmic pre-assembly of axonemal dyneins, thereby playing a central role in motility in cilia and flagella. Involved in pre-assembly of dynein arm complexes in the cytoplasm before intraflagellar transport loads them for the ciliary compartment.</text>
</comment>
<keyword evidence="8" id="KW-1185">Reference proteome</keyword>
<comment type="similarity">
    <text evidence="3">Belongs to the PIH1 family. Kintoun subfamily.</text>
</comment>
<evidence type="ECO:0000313" key="8">
    <source>
        <dbReference type="Proteomes" id="UP000311919"/>
    </source>
</evidence>
<dbReference type="InterPro" id="IPR034727">
    <property type="entry name" value="Kintoun"/>
</dbReference>
<dbReference type="Pfam" id="PF08190">
    <property type="entry name" value="PIH1"/>
    <property type="match status" value="2"/>
</dbReference>
<dbReference type="CDD" id="cd00298">
    <property type="entry name" value="ACD_sHsps_p23-like"/>
    <property type="match status" value="1"/>
</dbReference>
<dbReference type="EMBL" id="SKCS01000397">
    <property type="protein sequence ID" value="TNN09215.1"/>
    <property type="molecule type" value="Genomic_DNA"/>
</dbReference>
<evidence type="ECO:0000256" key="1">
    <source>
        <dbReference type="ARBA" id="ARBA00022490"/>
    </source>
</evidence>
<evidence type="ECO:0000259" key="5">
    <source>
        <dbReference type="Pfam" id="PF08190"/>
    </source>
</evidence>
<evidence type="ECO:0000259" key="6">
    <source>
        <dbReference type="Pfam" id="PF18201"/>
    </source>
</evidence>
<dbReference type="OrthoDB" id="546764at2759"/>
<feature type="domain" description="PIH1D1/2/3 CS-like" evidence="6">
    <location>
        <begin position="319"/>
        <end position="417"/>
    </location>
</feature>
<sequence length="1211" mass="134859">MNESRELKLTSDEVLKLKKAFKDPEFQKLFKEYAEEISDPANKKRYEDEIRLMELEQGMDVVFVNPIPGHCLKTRHWPDILHCSESKTIPKENSESARESVKIFINVCQSDKVECPEMKPVTNSITRQGESNIYWSLPHCFIPPREDIDKAKKHAMVYDVAFNPKAFELAKSSVSIKELLDVTAIDGVQKQYNLCFGKTFSQAQQLFSYRKKTHSECPRNGLPFTDPICDKHLLKTVRLLKGVQYKGVARPTVIRRRRSDYEQRQAELKKREAEDLKLCKSTEQEQAIKMLSSYPNYSNPECLDNSINKNDGSKTSTPVKPDYSITYSSDFDLSNCRDSNDVNPLRPPDRLIINIKLPGLSSSSCVDLEVTKTHIHLISQKPISYLLDLKLPYEVNDSEGTAKFDKSVHTLCITLPLAKIIEPAAYKPADCSISSNDGKDDLKSVACNSTSTNTSDHESVAVNGTTVGKRTRRKRRKRRPKSNGATENVGDITSSGSSLSECSEVDISEPIVAETSTDKSVAQTQNQYDKLLDINGTFSKIGQNIGEDKLMESQSLSTAIASISSNVEIKINQVSSCEMILSKDRRLAPVRFRQDPFSLTILLDVRGILSKSLVINWTDPLHFKSSNTDMFDVSSSSELLLLITFSSCGSGGFTMDWGIVLQCPSSVATKMSELTLNDNIESFNCYHQSRESSVLSPQIISCRISPKNAVLVIRKPSCNCGDLSMNKKLFSELLANRAVWWTSVATGRTLTAGMQECSFIGMEAFASHSKRNSFISNFNETFDDLHYNDISCSTGLANKESSFSNDRSVSKLSMCNKLLQENCTMYRQHLKSVSVILLSDQCCSIEWDPNAESERNFGFNVIEPNDSDFTSNHVSNLINQHSNKMDTVNDNVDNCSVKRPRCNSTPGGNPSQTGLVLKSILKQRSISESSGDEMVILDGNILRDAGLAGNNECYLTLDDFPNSSSDATYDIVASNSDFRRCKSNDKLSGTCQNGALQSTQCRPHSTVCRPRIRSVSFCQQDQHVDFSPRDTVETLHNTLCTIRKNLRKREAHRRRASGGYSRQPNSDKKMHSKMGCDIGTPMLDTCKSLGDASLKESDHCNGNSNYVVSKRNSDNFTELSTVNILPDTFNPDETEPIITLHSPESGIANPSSTDVSNHQHLTNPVVATKCVENIVELAPKQLEAINNGGSINCDFSAVHLTASPILELDEE</sequence>
<evidence type="ECO:0000256" key="3">
    <source>
        <dbReference type="HAMAP-Rule" id="MF_03069"/>
    </source>
</evidence>
<evidence type="ECO:0000313" key="7">
    <source>
        <dbReference type="EMBL" id="TNN09215.1"/>
    </source>
</evidence>
<dbReference type="Gene3D" id="2.60.40.790">
    <property type="match status" value="1"/>
</dbReference>
<dbReference type="InterPro" id="IPR012981">
    <property type="entry name" value="PIH1_N"/>
</dbReference>
<feature type="region of interest" description="Disordered" evidence="4">
    <location>
        <begin position="1049"/>
        <end position="1071"/>
    </location>
</feature>
<dbReference type="HAMAP" id="MF_03069">
    <property type="entry name" value="Kintoun"/>
    <property type="match status" value="1"/>
</dbReference>
<keyword evidence="1 3" id="KW-0963">Cytoplasm</keyword>
<evidence type="ECO:0000256" key="4">
    <source>
        <dbReference type="SAM" id="MobiDB-lite"/>
    </source>
</evidence>
<protein>
    <recommendedName>
        <fullName evidence="3">Protein kintoun</fullName>
    </recommendedName>
    <alternativeName>
        <fullName evidence="3">Dynein assembly factor 2, axonemal homolog</fullName>
    </alternativeName>
</protein>
<feature type="domain" description="PIH1 N-terminal" evidence="5">
    <location>
        <begin position="37"/>
        <end position="75"/>
    </location>
</feature>
<dbReference type="PANTHER" id="PTHR22997:SF3">
    <property type="entry name" value="PROTEIN KINTOUN"/>
    <property type="match status" value="1"/>
</dbReference>
<dbReference type="GO" id="GO:0070286">
    <property type="term" value="P:axonemal dynein complex assembly"/>
    <property type="evidence" value="ECO:0007669"/>
    <property type="project" value="UniProtKB-UniRule"/>
</dbReference>
<dbReference type="STRING" id="6182.A0A4Z2CY88"/>
<evidence type="ECO:0000256" key="2">
    <source>
        <dbReference type="ARBA" id="ARBA00024190"/>
    </source>
</evidence>
<gene>
    <name evidence="7" type="ORF">EWB00_006423</name>
</gene>
<dbReference type="AlphaFoldDB" id="A0A4Z2CY88"/>
<name>A0A4Z2CY88_SCHJA</name>
<dbReference type="Pfam" id="PF18201">
    <property type="entry name" value="PIH1_CS"/>
    <property type="match status" value="1"/>
</dbReference>
<comment type="caution">
    <text evidence="7">The sequence shown here is derived from an EMBL/GenBank/DDBJ whole genome shotgun (WGS) entry which is preliminary data.</text>
</comment>
<dbReference type="GO" id="GO:0120293">
    <property type="term" value="C:dynein axonemal particle"/>
    <property type="evidence" value="ECO:0007669"/>
    <property type="project" value="UniProtKB-SubCell"/>
</dbReference>
<dbReference type="InterPro" id="IPR008978">
    <property type="entry name" value="HSP20-like_chaperone"/>
</dbReference>
<proteinExistence type="inferred from homology"/>
<feature type="region of interest" description="Disordered" evidence="4">
    <location>
        <begin position="448"/>
        <end position="504"/>
    </location>
</feature>
<dbReference type="InterPro" id="IPR041442">
    <property type="entry name" value="PIH1D1/2/3_CS-like"/>
</dbReference>
<reference evidence="7 8" key="1">
    <citation type="submission" date="2019-03" db="EMBL/GenBank/DDBJ databases">
        <title>An improved genome assembly of the fluke Schistosoma japonicum.</title>
        <authorList>
            <person name="Hu W."/>
            <person name="Luo F."/>
            <person name="Yin M."/>
            <person name="Mo X."/>
            <person name="Sun C."/>
            <person name="Wu Q."/>
            <person name="Zhu B."/>
            <person name="Xiang M."/>
            <person name="Wang J."/>
            <person name="Wang Y."/>
            <person name="Zhang T."/>
            <person name="Xu B."/>
            <person name="Zheng H."/>
            <person name="Feng Z."/>
        </authorList>
    </citation>
    <scope>NUCLEOTIDE SEQUENCE [LARGE SCALE GENOMIC DNA]</scope>
    <source>
        <strain evidence="7">HuSjv2</strain>
        <tissue evidence="7">Worms</tissue>
    </source>
</reference>
<dbReference type="Proteomes" id="UP000311919">
    <property type="component" value="Unassembled WGS sequence"/>
</dbReference>
<accession>A0A4Z2CY88</accession>
<dbReference type="GO" id="GO:0060285">
    <property type="term" value="P:cilium-dependent cell motility"/>
    <property type="evidence" value="ECO:0007669"/>
    <property type="project" value="UniProtKB-UniRule"/>
</dbReference>
<comment type="subcellular location">
    <subcellularLocation>
        <location evidence="3">Cytoplasm</location>
    </subcellularLocation>
    <subcellularLocation>
        <location evidence="2">Dynein axonemal particle</location>
    </subcellularLocation>
</comment>